<dbReference type="EMBL" id="CAJPDS010000017">
    <property type="protein sequence ID" value="CAF9916316.1"/>
    <property type="molecule type" value="Genomic_DNA"/>
</dbReference>
<dbReference type="OrthoDB" id="5430620at2759"/>
<accession>A0A8H3EZB0</accession>
<dbReference type="AlphaFoldDB" id="A0A8H3EZB0"/>
<keyword evidence="2" id="KW-1185">Reference proteome</keyword>
<gene>
    <name evidence="1" type="ORF">HETSPECPRED_002821</name>
</gene>
<protein>
    <submittedName>
        <fullName evidence="1">Uncharacterized protein</fullName>
    </submittedName>
</protein>
<dbReference type="PANTHER" id="PTHR42047:SF1">
    <property type="entry name" value="PROTEIN, PUTATIVE (AFU_ORTHOLOGUE AFUA_6G03560)-RELATED"/>
    <property type="match status" value="1"/>
</dbReference>
<dbReference type="InterPro" id="IPR052820">
    <property type="entry name" value="PhiA_domain"/>
</dbReference>
<organism evidence="1 2">
    <name type="scientific">Heterodermia speciosa</name>
    <dbReference type="NCBI Taxonomy" id="116794"/>
    <lineage>
        <taxon>Eukaryota</taxon>
        <taxon>Fungi</taxon>
        <taxon>Dikarya</taxon>
        <taxon>Ascomycota</taxon>
        <taxon>Pezizomycotina</taxon>
        <taxon>Lecanoromycetes</taxon>
        <taxon>OSLEUM clade</taxon>
        <taxon>Lecanoromycetidae</taxon>
        <taxon>Caliciales</taxon>
        <taxon>Physciaceae</taxon>
        <taxon>Heterodermia</taxon>
    </lineage>
</organism>
<evidence type="ECO:0000313" key="2">
    <source>
        <dbReference type="Proteomes" id="UP000664521"/>
    </source>
</evidence>
<evidence type="ECO:0000313" key="1">
    <source>
        <dbReference type="EMBL" id="CAF9916316.1"/>
    </source>
</evidence>
<name>A0A8H3EZB0_9LECA</name>
<comment type="caution">
    <text evidence="1">The sequence shown here is derived from an EMBL/GenBank/DDBJ whole genome shotgun (WGS) entry which is preliminary data.</text>
</comment>
<dbReference type="PANTHER" id="PTHR42047">
    <property type="entry name" value="PROTEIN, PUTATIVE (AFU_ORTHOLOGUE AFUA_6G03560)-RELATED"/>
    <property type="match status" value="1"/>
</dbReference>
<sequence>MAPLVASMAILPRDTIKNFGLIAIHSASPIHLQSVNAAGNKFWIGKDTQTYCPAIEGLDCSHFQNITAFSQGSKSDTLGLDTEVPGGQAVYVSPKGALSFTIAHSGATPAGSTYESFKATLNNSGNQLGDLSYNGTDSFVACPTRGKKGHREGPYQVFVDVNNSLKNKDVPLGHVDECIGFLAATVKLDTAKSPAAWQYQ</sequence>
<reference evidence="1" key="1">
    <citation type="submission" date="2021-03" db="EMBL/GenBank/DDBJ databases">
        <authorList>
            <person name="Tagirdzhanova G."/>
        </authorList>
    </citation>
    <scope>NUCLEOTIDE SEQUENCE</scope>
</reference>
<dbReference type="Proteomes" id="UP000664521">
    <property type="component" value="Unassembled WGS sequence"/>
</dbReference>
<proteinExistence type="predicted"/>